<name>A0A975C4Q1_9CAUL</name>
<protein>
    <submittedName>
        <fullName evidence="2">Uncharacterized protein</fullName>
    </submittedName>
</protein>
<proteinExistence type="predicted"/>
<dbReference type="AlphaFoldDB" id="A0A975C4Q1"/>
<organism evidence="2 3">
    <name type="scientific">Brevundimonas goettingensis</name>
    <dbReference type="NCBI Taxonomy" id="2774190"/>
    <lineage>
        <taxon>Bacteria</taxon>
        <taxon>Pseudomonadati</taxon>
        <taxon>Pseudomonadota</taxon>
        <taxon>Alphaproteobacteria</taxon>
        <taxon>Caulobacterales</taxon>
        <taxon>Caulobacteraceae</taxon>
        <taxon>Brevundimonas</taxon>
    </lineage>
</organism>
<sequence>METIVVEPLARGWAVQADTVDNPMVFRTGRAAEETARALAFRLAQAGKLVRLRLKLRNSTTEARFVCLPPLDPESPPNLVNLPDVRQPELETA</sequence>
<evidence type="ECO:0000313" key="3">
    <source>
        <dbReference type="Proteomes" id="UP000663918"/>
    </source>
</evidence>
<gene>
    <name evidence="2" type="ORF">IFJ75_08330</name>
</gene>
<dbReference type="KEGG" id="bgoe:IFJ75_08330"/>
<feature type="region of interest" description="Disordered" evidence="1">
    <location>
        <begin position="73"/>
        <end position="93"/>
    </location>
</feature>
<keyword evidence="3" id="KW-1185">Reference proteome</keyword>
<dbReference type="EMBL" id="CP062222">
    <property type="protein sequence ID" value="QTC92837.1"/>
    <property type="molecule type" value="Genomic_DNA"/>
</dbReference>
<evidence type="ECO:0000256" key="1">
    <source>
        <dbReference type="SAM" id="MobiDB-lite"/>
    </source>
</evidence>
<accession>A0A975C4Q1</accession>
<reference evidence="2" key="1">
    <citation type="submission" date="2020-09" db="EMBL/GenBank/DDBJ databases">
        <title>Brevundimonas sp. LVF2 isolated from a puddle in Goettingen, Germany.</title>
        <authorList>
            <person name="Friedrich I."/>
            <person name="Klassen A."/>
            <person name="Hannes N."/>
            <person name="Schneider D."/>
            <person name="Hertel R."/>
            <person name="Daniel R."/>
        </authorList>
    </citation>
    <scope>NUCLEOTIDE SEQUENCE</scope>
    <source>
        <strain evidence="2">LVF2</strain>
    </source>
</reference>
<evidence type="ECO:0000313" key="2">
    <source>
        <dbReference type="EMBL" id="QTC92837.1"/>
    </source>
</evidence>
<dbReference type="RefSeq" id="WP_207932116.1">
    <property type="nucleotide sequence ID" value="NZ_CP062222.1"/>
</dbReference>
<dbReference type="Proteomes" id="UP000663918">
    <property type="component" value="Chromosome"/>
</dbReference>